<reference evidence="1" key="1">
    <citation type="submission" date="2014-11" db="EMBL/GenBank/DDBJ databases">
        <authorList>
            <person name="Amaro Gonzalez C."/>
        </authorList>
    </citation>
    <scope>NUCLEOTIDE SEQUENCE</scope>
</reference>
<protein>
    <submittedName>
        <fullName evidence="1">Uncharacterized protein</fullName>
    </submittedName>
</protein>
<reference evidence="1" key="2">
    <citation type="journal article" date="2015" name="Fish Shellfish Immunol.">
        <title>Early steps in the European eel (Anguilla anguilla)-Vibrio vulnificus interaction in the gills: Role of the RtxA13 toxin.</title>
        <authorList>
            <person name="Callol A."/>
            <person name="Pajuelo D."/>
            <person name="Ebbesson L."/>
            <person name="Teles M."/>
            <person name="MacKenzie S."/>
            <person name="Amaro C."/>
        </authorList>
    </citation>
    <scope>NUCLEOTIDE SEQUENCE</scope>
</reference>
<sequence>MELKSSCSVSRLGTARTLRILSQLHSVFCQC</sequence>
<proteinExistence type="predicted"/>
<organism evidence="1">
    <name type="scientific">Anguilla anguilla</name>
    <name type="common">European freshwater eel</name>
    <name type="synonym">Muraena anguilla</name>
    <dbReference type="NCBI Taxonomy" id="7936"/>
    <lineage>
        <taxon>Eukaryota</taxon>
        <taxon>Metazoa</taxon>
        <taxon>Chordata</taxon>
        <taxon>Craniata</taxon>
        <taxon>Vertebrata</taxon>
        <taxon>Euteleostomi</taxon>
        <taxon>Actinopterygii</taxon>
        <taxon>Neopterygii</taxon>
        <taxon>Teleostei</taxon>
        <taxon>Anguilliformes</taxon>
        <taxon>Anguillidae</taxon>
        <taxon>Anguilla</taxon>
    </lineage>
</organism>
<accession>A0A0E9XGN7</accession>
<dbReference type="EMBL" id="GBXM01006773">
    <property type="protein sequence ID" value="JAI01805.1"/>
    <property type="molecule type" value="Transcribed_RNA"/>
</dbReference>
<evidence type="ECO:0000313" key="1">
    <source>
        <dbReference type="EMBL" id="JAI01805.1"/>
    </source>
</evidence>
<name>A0A0E9XGN7_ANGAN</name>
<dbReference type="AlphaFoldDB" id="A0A0E9XGN7"/>